<sequence length="67" mass="7492">MIIALDNKTHPEVELLLLDLEYNPVTFKNIDGACTAPLLKYETDLPTVEDYKASIEAVLGETEKLEV</sequence>
<dbReference type="AlphaFoldDB" id="A0A6M3JKM7"/>
<protein>
    <submittedName>
        <fullName evidence="1">Uncharacterized protein</fullName>
    </submittedName>
</protein>
<proteinExistence type="predicted"/>
<name>A0A6M3JKM7_9ZZZZ</name>
<accession>A0A6M3JKM7</accession>
<reference evidence="1" key="1">
    <citation type="submission" date="2020-03" db="EMBL/GenBank/DDBJ databases">
        <title>The deep terrestrial virosphere.</title>
        <authorList>
            <person name="Holmfeldt K."/>
            <person name="Nilsson E."/>
            <person name="Simone D."/>
            <person name="Lopez-Fernandez M."/>
            <person name="Wu X."/>
            <person name="de Brujin I."/>
            <person name="Lundin D."/>
            <person name="Andersson A."/>
            <person name="Bertilsson S."/>
            <person name="Dopson M."/>
        </authorList>
    </citation>
    <scope>NUCLEOTIDE SEQUENCE</scope>
    <source>
        <strain evidence="1">MM415A03574</strain>
    </source>
</reference>
<evidence type="ECO:0000313" key="1">
    <source>
        <dbReference type="EMBL" id="QJA70749.1"/>
    </source>
</evidence>
<gene>
    <name evidence="1" type="ORF">MM415A03574_0013</name>
</gene>
<organism evidence="1">
    <name type="scientific">viral metagenome</name>
    <dbReference type="NCBI Taxonomy" id="1070528"/>
    <lineage>
        <taxon>unclassified sequences</taxon>
        <taxon>metagenomes</taxon>
        <taxon>organismal metagenomes</taxon>
    </lineage>
</organism>
<dbReference type="EMBL" id="MT141817">
    <property type="protein sequence ID" value="QJA70749.1"/>
    <property type="molecule type" value="Genomic_DNA"/>
</dbReference>